<proteinExistence type="predicted"/>
<dbReference type="AlphaFoldDB" id="H1UWA4"/>
<dbReference type="Proteomes" id="UP000007174">
    <property type="component" value="Unassembled WGS sequence"/>
</dbReference>
<dbReference type="EMBL" id="CACQ02000370">
    <property type="protein sequence ID" value="CCF32255.1"/>
    <property type="molecule type" value="Genomic_DNA"/>
</dbReference>
<feature type="non-terminal residue" evidence="1">
    <location>
        <position position="1"/>
    </location>
</feature>
<dbReference type="HOGENOM" id="CLU_2910239_0_0_1"/>
<gene>
    <name evidence="1" type="ORF">CH063_04671</name>
</gene>
<accession>H1UWA4</accession>
<organism evidence="1 2">
    <name type="scientific">Colletotrichum higginsianum (strain IMI 349063)</name>
    <name type="common">Crucifer anthracnose fungus</name>
    <dbReference type="NCBI Taxonomy" id="759273"/>
    <lineage>
        <taxon>Eukaryota</taxon>
        <taxon>Fungi</taxon>
        <taxon>Dikarya</taxon>
        <taxon>Ascomycota</taxon>
        <taxon>Pezizomycotina</taxon>
        <taxon>Sordariomycetes</taxon>
        <taxon>Hypocreomycetidae</taxon>
        <taxon>Glomerellales</taxon>
        <taxon>Glomerellaceae</taxon>
        <taxon>Colletotrichum</taxon>
        <taxon>Colletotrichum destructivum species complex</taxon>
    </lineage>
</organism>
<evidence type="ECO:0000313" key="2">
    <source>
        <dbReference type="Proteomes" id="UP000007174"/>
    </source>
</evidence>
<sequence length="62" mass="6731">AYTRPATPAQLSAIDDTHEQACVPLTAPLSKLVKSKHKIKHCLSERGHCIHPQTSVGFPSQV</sequence>
<reference evidence="2" key="1">
    <citation type="journal article" date="2012" name="Nat. Genet.">
        <title>Lifestyle transitions in plant pathogenic Colletotrichum fungi deciphered by genome and transcriptome analyses.</title>
        <authorList>
            <person name="O'Connell R.J."/>
            <person name="Thon M.R."/>
            <person name="Hacquard S."/>
            <person name="Amyotte S.G."/>
            <person name="Kleemann J."/>
            <person name="Torres M.F."/>
            <person name="Damm U."/>
            <person name="Buiate E.A."/>
            <person name="Epstein L."/>
            <person name="Alkan N."/>
            <person name="Altmueller J."/>
            <person name="Alvarado-Balderrama L."/>
            <person name="Bauser C.A."/>
            <person name="Becker C."/>
            <person name="Birren B.W."/>
            <person name="Chen Z."/>
            <person name="Choi J."/>
            <person name="Crouch J.A."/>
            <person name="Duvick J.P."/>
            <person name="Farman M.A."/>
            <person name="Gan P."/>
            <person name="Heiman D."/>
            <person name="Henrissat B."/>
            <person name="Howard R.J."/>
            <person name="Kabbage M."/>
            <person name="Koch C."/>
            <person name="Kracher B."/>
            <person name="Kubo Y."/>
            <person name="Law A.D."/>
            <person name="Lebrun M.-H."/>
            <person name="Lee Y.-H."/>
            <person name="Miyara I."/>
            <person name="Moore N."/>
            <person name="Neumann U."/>
            <person name="Nordstroem K."/>
            <person name="Panaccione D.G."/>
            <person name="Panstruga R."/>
            <person name="Place M."/>
            <person name="Proctor R.H."/>
            <person name="Prusky D."/>
            <person name="Rech G."/>
            <person name="Reinhardt R."/>
            <person name="Rollins J.A."/>
            <person name="Rounsley S."/>
            <person name="Schardl C.L."/>
            <person name="Schwartz D.C."/>
            <person name="Shenoy N."/>
            <person name="Shirasu K."/>
            <person name="Sikhakolli U.R."/>
            <person name="Stueber K."/>
            <person name="Sukno S.A."/>
            <person name="Sweigard J.A."/>
            <person name="Takano Y."/>
            <person name="Takahara H."/>
            <person name="Trail F."/>
            <person name="van der Does H.C."/>
            <person name="Voll L.M."/>
            <person name="Will I."/>
            <person name="Young S."/>
            <person name="Zeng Q."/>
            <person name="Zhang J."/>
            <person name="Zhou S."/>
            <person name="Dickman M.B."/>
            <person name="Schulze-Lefert P."/>
            <person name="Ver Loren van Themaat E."/>
            <person name="Ma L.-J."/>
            <person name="Vaillancourt L.J."/>
        </authorList>
    </citation>
    <scope>NUCLEOTIDE SEQUENCE [LARGE SCALE GENOMIC DNA]</scope>
    <source>
        <strain evidence="2">IMI 349063</strain>
    </source>
</reference>
<protein>
    <submittedName>
        <fullName evidence="1">Uncharacterized protein</fullName>
    </submittedName>
</protein>
<evidence type="ECO:0000313" key="1">
    <source>
        <dbReference type="EMBL" id="CCF32255.1"/>
    </source>
</evidence>
<name>H1UWA4_COLHI</name>